<dbReference type="GO" id="GO:0046914">
    <property type="term" value="F:transition metal ion binding"/>
    <property type="evidence" value="ECO:0007669"/>
    <property type="project" value="InterPro"/>
</dbReference>
<dbReference type="AlphaFoldDB" id="A0A6M1SM21"/>
<accession>A0A6M1SM21</accession>
<organism evidence="3 4">
    <name type="scientific">Halalkalibaculum roseum</name>
    <dbReference type="NCBI Taxonomy" id="2709311"/>
    <lineage>
        <taxon>Bacteria</taxon>
        <taxon>Pseudomonadati</taxon>
        <taxon>Balneolota</taxon>
        <taxon>Balneolia</taxon>
        <taxon>Balneolales</taxon>
        <taxon>Balneolaceae</taxon>
        <taxon>Halalkalibaculum</taxon>
    </lineage>
</organism>
<sequence>MEHRTLADIKCPGRVKVQTVEGKIAVRIMEMGITPGTEMHVIRSAPFEFPIEVKIRGNLLALRKPEASCIFLEHEEVLAK</sequence>
<name>A0A6M1SM21_9BACT</name>
<dbReference type="InterPro" id="IPR038157">
    <property type="entry name" value="FeoA_core_dom"/>
</dbReference>
<proteinExistence type="predicted"/>
<dbReference type="EMBL" id="JAALLT010000002">
    <property type="protein sequence ID" value="NGP76059.1"/>
    <property type="molecule type" value="Genomic_DNA"/>
</dbReference>
<dbReference type="PANTHER" id="PTHR42954:SF2">
    <property type="entry name" value="FE(2+) TRANSPORT PROTEIN A"/>
    <property type="match status" value="1"/>
</dbReference>
<dbReference type="RefSeq" id="WP_165140089.1">
    <property type="nucleotide sequence ID" value="NZ_JAALLT010000002.1"/>
</dbReference>
<evidence type="ECO:0000259" key="2">
    <source>
        <dbReference type="SMART" id="SM00899"/>
    </source>
</evidence>
<evidence type="ECO:0000256" key="1">
    <source>
        <dbReference type="ARBA" id="ARBA00023004"/>
    </source>
</evidence>
<comment type="caution">
    <text evidence="3">The sequence shown here is derived from an EMBL/GenBank/DDBJ whole genome shotgun (WGS) entry which is preliminary data.</text>
</comment>
<dbReference type="SMART" id="SM00899">
    <property type="entry name" value="FeoA"/>
    <property type="match status" value="1"/>
</dbReference>
<evidence type="ECO:0000313" key="4">
    <source>
        <dbReference type="Proteomes" id="UP000473278"/>
    </source>
</evidence>
<keyword evidence="4" id="KW-1185">Reference proteome</keyword>
<reference evidence="3 4" key="1">
    <citation type="submission" date="2020-02" db="EMBL/GenBank/DDBJ databases">
        <title>Balneolaceae bacterium YR4-1, complete genome.</title>
        <authorList>
            <person name="Li Y."/>
            <person name="Wu S."/>
        </authorList>
    </citation>
    <scope>NUCLEOTIDE SEQUENCE [LARGE SCALE GENOMIC DNA]</scope>
    <source>
        <strain evidence="3 4">YR4-1</strain>
    </source>
</reference>
<dbReference type="Gene3D" id="2.30.30.90">
    <property type="match status" value="1"/>
</dbReference>
<keyword evidence="1" id="KW-0408">Iron</keyword>
<gene>
    <name evidence="3" type="ORF">G3570_05420</name>
</gene>
<dbReference type="InterPro" id="IPR008988">
    <property type="entry name" value="Transcriptional_repressor_C"/>
</dbReference>
<evidence type="ECO:0000313" key="3">
    <source>
        <dbReference type="EMBL" id="NGP76059.1"/>
    </source>
</evidence>
<dbReference type="Pfam" id="PF04023">
    <property type="entry name" value="FeoA"/>
    <property type="match status" value="1"/>
</dbReference>
<dbReference type="Proteomes" id="UP000473278">
    <property type="component" value="Unassembled WGS sequence"/>
</dbReference>
<feature type="domain" description="Ferrous iron transporter FeoA-like" evidence="2">
    <location>
        <begin position="4"/>
        <end position="74"/>
    </location>
</feature>
<dbReference type="SUPFAM" id="SSF50037">
    <property type="entry name" value="C-terminal domain of transcriptional repressors"/>
    <property type="match status" value="1"/>
</dbReference>
<dbReference type="InterPro" id="IPR052713">
    <property type="entry name" value="FeoA"/>
</dbReference>
<dbReference type="PANTHER" id="PTHR42954">
    <property type="entry name" value="FE(2+) TRANSPORT PROTEIN A"/>
    <property type="match status" value="1"/>
</dbReference>
<dbReference type="InterPro" id="IPR007167">
    <property type="entry name" value="Fe-transptr_FeoA-like"/>
</dbReference>
<protein>
    <submittedName>
        <fullName evidence="3">Ferrous iron transport protein A</fullName>
    </submittedName>
</protein>